<dbReference type="PANTHER" id="PTHR45908:SF13">
    <property type="entry name" value="FUNGAL LIPASE-LIKE DOMAIN-CONTAINING PROTEIN"/>
    <property type="match status" value="1"/>
</dbReference>
<dbReference type="OrthoDB" id="426718at2759"/>
<sequence length="291" mass="32354">MRQVVVVVVLLVALCAISHGAYSDEFARKTFPYIFASTEAKDPKACLNHVFSDYEFKRHITVKCDMIDKCSGLTFASHSDQAIVLTFRGTVGVVQLLVESEEIIFRNKTAWPSGGSAGFYFAHAFNAVWNGGLKSDFSDLIHKYPNYEIWIGGHSLGGSMAALAASYVASTKMVSASKIKLITFGEPRTGDKAFAKGVDSLISYTYRVIHKKDIVPHVPLGDMKGFIHHKNEIWYNNDMSKPDFKECDADESPLCSNAHLDYLVEDHHRYFGIYMANYGQRGCTGDPANLI</sequence>
<evidence type="ECO:0000313" key="3">
    <source>
        <dbReference type="EMBL" id="CAB3403199.1"/>
    </source>
</evidence>
<evidence type="ECO:0000256" key="1">
    <source>
        <dbReference type="SAM" id="SignalP"/>
    </source>
</evidence>
<reference evidence="3 4" key="1">
    <citation type="submission" date="2020-04" db="EMBL/GenBank/DDBJ databases">
        <authorList>
            <person name="Laetsch R D."/>
            <person name="Stevens L."/>
            <person name="Kumar S."/>
            <person name="Blaxter L. M."/>
        </authorList>
    </citation>
    <scope>NUCLEOTIDE SEQUENCE [LARGE SCALE GENOMIC DNA]</scope>
</reference>
<dbReference type="GO" id="GO:0006629">
    <property type="term" value="P:lipid metabolic process"/>
    <property type="evidence" value="ECO:0007669"/>
    <property type="project" value="InterPro"/>
</dbReference>
<keyword evidence="1" id="KW-0732">Signal</keyword>
<accession>A0A8S1ET11</accession>
<comment type="caution">
    <text evidence="3">The sequence shown here is derived from an EMBL/GenBank/DDBJ whole genome shotgun (WGS) entry which is preliminary data.</text>
</comment>
<feature type="signal peptide" evidence="1">
    <location>
        <begin position="1"/>
        <end position="23"/>
    </location>
</feature>
<dbReference type="CDD" id="cd00519">
    <property type="entry name" value="Lipase_3"/>
    <property type="match status" value="1"/>
</dbReference>
<keyword evidence="4" id="KW-1185">Reference proteome</keyword>
<dbReference type="PANTHER" id="PTHR45908">
    <property type="entry name" value="PROTEIN CBG11750-RELATED"/>
    <property type="match status" value="1"/>
</dbReference>
<dbReference type="AlphaFoldDB" id="A0A8S1ET11"/>
<dbReference type="EMBL" id="CADEPM010000003">
    <property type="protein sequence ID" value="CAB3403199.1"/>
    <property type="molecule type" value="Genomic_DNA"/>
</dbReference>
<evidence type="ECO:0000313" key="4">
    <source>
        <dbReference type="Proteomes" id="UP000494206"/>
    </source>
</evidence>
<dbReference type="InterPro" id="IPR029058">
    <property type="entry name" value="AB_hydrolase_fold"/>
</dbReference>
<feature type="domain" description="Fungal lipase-type" evidence="2">
    <location>
        <begin position="84"/>
        <end position="220"/>
    </location>
</feature>
<feature type="chain" id="PRO_5035817036" description="Fungal lipase-type domain-containing protein" evidence="1">
    <location>
        <begin position="24"/>
        <end position="291"/>
    </location>
</feature>
<organism evidence="3 4">
    <name type="scientific">Caenorhabditis bovis</name>
    <dbReference type="NCBI Taxonomy" id="2654633"/>
    <lineage>
        <taxon>Eukaryota</taxon>
        <taxon>Metazoa</taxon>
        <taxon>Ecdysozoa</taxon>
        <taxon>Nematoda</taxon>
        <taxon>Chromadorea</taxon>
        <taxon>Rhabditida</taxon>
        <taxon>Rhabditina</taxon>
        <taxon>Rhabditomorpha</taxon>
        <taxon>Rhabditoidea</taxon>
        <taxon>Rhabditidae</taxon>
        <taxon>Peloderinae</taxon>
        <taxon>Caenorhabditis</taxon>
    </lineage>
</organism>
<gene>
    <name evidence="3" type="ORF">CBOVIS_LOCUS5703</name>
</gene>
<proteinExistence type="predicted"/>
<protein>
    <recommendedName>
        <fullName evidence="2">Fungal lipase-type domain-containing protein</fullName>
    </recommendedName>
</protein>
<dbReference type="Proteomes" id="UP000494206">
    <property type="component" value="Unassembled WGS sequence"/>
</dbReference>
<dbReference type="Pfam" id="PF01764">
    <property type="entry name" value="Lipase_3"/>
    <property type="match status" value="1"/>
</dbReference>
<dbReference type="InterPro" id="IPR002921">
    <property type="entry name" value="Fungal_lipase-type"/>
</dbReference>
<dbReference type="SUPFAM" id="SSF53474">
    <property type="entry name" value="alpha/beta-Hydrolases"/>
    <property type="match status" value="1"/>
</dbReference>
<dbReference type="Gene3D" id="3.40.50.1820">
    <property type="entry name" value="alpha/beta hydrolase"/>
    <property type="match status" value="1"/>
</dbReference>
<evidence type="ECO:0000259" key="2">
    <source>
        <dbReference type="Pfam" id="PF01764"/>
    </source>
</evidence>
<name>A0A8S1ET11_9PELO</name>